<keyword evidence="1" id="KW-0732">Signal</keyword>
<proteinExistence type="predicted"/>
<evidence type="ECO:0000313" key="2">
    <source>
        <dbReference type="EMBL" id="MVN87989.1"/>
    </source>
</evidence>
<gene>
    <name evidence="2" type="ORF">GO986_14625</name>
</gene>
<dbReference type="EMBL" id="WQLB01000021">
    <property type="protein sequence ID" value="MVN87989.1"/>
    <property type="molecule type" value="Genomic_DNA"/>
</dbReference>
<evidence type="ECO:0000256" key="1">
    <source>
        <dbReference type="SAM" id="SignalP"/>
    </source>
</evidence>
<protein>
    <submittedName>
        <fullName evidence="2">Uncharacterized protein</fullName>
    </submittedName>
</protein>
<feature type="signal peptide" evidence="1">
    <location>
        <begin position="1"/>
        <end position="19"/>
    </location>
</feature>
<evidence type="ECO:0000313" key="3">
    <source>
        <dbReference type="Proteomes" id="UP000483286"/>
    </source>
</evidence>
<keyword evidence="3" id="KW-1185">Reference proteome</keyword>
<sequence>MRRLLLLSAALLSAPPAAAQGAAVSTGPTCTALWDGLDPATLRPARVTARRPLLTLASGELHPTGVMTGDLVLQAASVGGRRCTYVPGDASRTGLLRDQETQPLTVSTLTPGTWERDANAGLTLTRQANQLRLTGMALFPTAGGSVNAGHLNGPLRRAGTAAPWLYADGDCTAALWPVGTWLLVLDSGTCGGLNVSFSGLYRRVR</sequence>
<dbReference type="AlphaFoldDB" id="A0A7C9HSP6"/>
<dbReference type="Proteomes" id="UP000483286">
    <property type="component" value="Unassembled WGS sequence"/>
</dbReference>
<accession>A0A7C9HSP6</accession>
<comment type="caution">
    <text evidence="2">The sequence shown here is derived from an EMBL/GenBank/DDBJ whole genome shotgun (WGS) entry which is preliminary data.</text>
</comment>
<feature type="chain" id="PRO_5028854549" evidence="1">
    <location>
        <begin position="20"/>
        <end position="205"/>
    </location>
</feature>
<organism evidence="2 3">
    <name type="scientific">Deinococcus arboris</name>
    <dbReference type="NCBI Taxonomy" id="2682977"/>
    <lineage>
        <taxon>Bacteria</taxon>
        <taxon>Thermotogati</taxon>
        <taxon>Deinococcota</taxon>
        <taxon>Deinococci</taxon>
        <taxon>Deinococcales</taxon>
        <taxon>Deinococcaceae</taxon>
        <taxon>Deinococcus</taxon>
    </lineage>
</organism>
<reference evidence="2 3" key="1">
    <citation type="submission" date="2019-12" db="EMBL/GenBank/DDBJ databases">
        <title>Deinococcus sp. HMF7620 Genome sequencing and assembly.</title>
        <authorList>
            <person name="Kang H."/>
            <person name="Kim H."/>
            <person name="Joh K."/>
        </authorList>
    </citation>
    <scope>NUCLEOTIDE SEQUENCE [LARGE SCALE GENOMIC DNA]</scope>
    <source>
        <strain evidence="2 3">HMF7620</strain>
    </source>
</reference>
<name>A0A7C9HSP6_9DEIO</name>
<dbReference type="RefSeq" id="WP_157460047.1">
    <property type="nucleotide sequence ID" value="NZ_WQLB01000021.1"/>
</dbReference>